<dbReference type="InterPro" id="IPR010559">
    <property type="entry name" value="Sig_transdc_His_kin_internal"/>
</dbReference>
<evidence type="ECO:0000256" key="1">
    <source>
        <dbReference type="SAM" id="Phobius"/>
    </source>
</evidence>
<protein>
    <recommendedName>
        <fullName evidence="2">Signal transduction histidine kinase internal region domain-containing protein</fullName>
    </recommendedName>
</protein>
<dbReference type="PANTHER" id="PTHR34220:SF7">
    <property type="entry name" value="SENSOR HISTIDINE KINASE YPDA"/>
    <property type="match status" value="1"/>
</dbReference>
<sequence>MLWDFKMRNVFPKKLFNLLLFFWVFYNLINLSKNSILKYNGLGFKEKSWLSFLFDGFIIENLYSIALFIFIMYTAKKFLDIYESWFTRFVFHFLLSIVTLIIIFLTYDLYTFYFKNVIGTRTLRYYMLNIVDYSNVHFLIYFTNVFIINTYYFLDKIKNTEVQKAKLKQQLSDVKVNILKYQLHPHFFFNTLNSISQLIEVDKKLAQNTLADFSDLLRDIVYLKDTNFLNLGKEIDILNRYLDIMSIRFSDHLVININIQEGLEDVLIPSLIIQPIIENSFNHGYSDENTSLKIEISIKQNKDNLEVKIKNDGAPLSQKNIIYGTGLKNTIERLETLYNDYKFSIKNIPNKKGVVTKLIFPIKYD</sequence>
<evidence type="ECO:0000313" key="3">
    <source>
        <dbReference type="EMBL" id="SFS69923.1"/>
    </source>
</evidence>
<feature type="transmembrane region" description="Helical" evidence="1">
    <location>
        <begin position="136"/>
        <end position="154"/>
    </location>
</feature>
<keyword evidence="1" id="KW-1133">Transmembrane helix</keyword>
<keyword evidence="1" id="KW-0812">Transmembrane</keyword>
<dbReference type="GO" id="GO:0016020">
    <property type="term" value="C:membrane"/>
    <property type="evidence" value="ECO:0007669"/>
    <property type="project" value="InterPro"/>
</dbReference>
<dbReference type="Pfam" id="PF06580">
    <property type="entry name" value="His_kinase"/>
    <property type="match status" value="1"/>
</dbReference>
<dbReference type="InterPro" id="IPR036890">
    <property type="entry name" value="HATPase_C_sf"/>
</dbReference>
<keyword evidence="4" id="KW-1185">Reference proteome</keyword>
<dbReference type="Proteomes" id="UP000199312">
    <property type="component" value="Unassembled WGS sequence"/>
</dbReference>
<dbReference type="GO" id="GO:0000155">
    <property type="term" value="F:phosphorelay sensor kinase activity"/>
    <property type="evidence" value="ECO:0007669"/>
    <property type="project" value="InterPro"/>
</dbReference>
<dbReference type="Gene3D" id="3.30.565.10">
    <property type="entry name" value="Histidine kinase-like ATPase, C-terminal domain"/>
    <property type="match status" value="1"/>
</dbReference>
<reference evidence="4" key="1">
    <citation type="submission" date="2016-10" db="EMBL/GenBank/DDBJ databases">
        <authorList>
            <person name="Varghese N."/>
            <person name="Submissions S."/>
        </authorList>
    </citation>
    <scope>NUCLEOTIDE SEQUENCE [LARGE SCALE GENOMIC DNA]</scope>
    <source>
        <strain evidence="4">DSM 24450</strain>
    </source>
</reference>
<organism evidence="3 4">
    <name type="scientific">Lutibacter maritimus</name>
    <dbReference type="NCBI Taxonomy" id="593133"/>
    <lineage>
        <taxon>Bacteria</taxon>
        <taxon>Pseudomonadati</taxon>
        <taxon>Bacteroidota</taxon>
        <taxon>Flavobacteriia</taxon>
        <taxon>Flavobacteriales</taxon>
        <taxon>Flavobacteriaceae</taxon>
        <taxon>Lutibacter</taxon>
    </lineage>
</organism>
<dbReference type="EMBL" id="FOZP01000007">
    <property type="protein sequence ID" value="SFS69923.1"/>
    <property type="molecule type" value="Genomic_DNA"/>
</dbReference>
<evidence type="ECO:0000313" key="4">
    <source>
        <dbReference type="Proteomes" id="UP000199312"/>
    </source>
</evidence>
<gene>
    <name evidence="3" type="ORF">SAMN04488006_2666</name>
</gene>
<dbReference type="AlphaFoldDB" id="A0A1I6RYY4"/>
<accession>A0A1I6RYY4</accession>
<keyword evidence="1" id="KW-0472">Membrane</keyword>
<dbReference type="PANTHER" id="PTHR34220">
    <property type="entry name" value="SENSOR HISTIDINE KINASE YPDA"/>
    <property type="match status" value="1"/>
</dbReference>
<feature type="transmembrane region" description="Helical" evidence="1">
    <location>
        <begin position="15"/>
        <end position="32"/>
    </location>
</feature>
<dbReference type="SUPFAM" id="SSF55874">
    <property type="entry name" value="ATPase domain of HSP90 chaperone/DNA topoisomerase II/histidine kinase"/>
    <property type="match status" value="1"/>
</dbReference>
<dbReference type="InterPro" id="IPR050640">
    <property type="entry name" value="Bact_2-comp_sensor_kinase"/>
</dbReference>
<feature type="transmembrane region" description="Helical" evidence="1">
    <location>
        <begin position="85"/>
        <end position="107"/>
    </location>
</feature>
<evidence type="ECO:0000259" key="2">
    <source>
        <dbReference type="Pfam" id="PF06580"/>
    </source>
</evidence>
<feature type="transmembrane region" description="Helical" evidence="1">
    <location>
        <begin position="52"/>
        <end position="73"/>
    </location>
</feature>
<name>A0A1I6RYY4_9FLAO</name>
<proteinExistence type="predicted"/>
<dbReference type="OrthoDB" id="9809908at2"/>
<feature type="domain" description="Signal transduction histidine kinase internal region" evidence="2">
    <location>
        <begin position="176"/>
        <end position="253"/>
    </location>
</feature>
<dbReference type="STRING" id="593133.SAMN04488006_2666"/>